<keyword evidence="19" id="KW-1185">Reference proteome</keyword>
<comment type="cofactor">
    <cofactor evidence="1">
        <name>Mn(2+)</name>
        <dbReference type="ChEBI" id="CHEBI:29035"/>
    </cofactor>
</comment>
<evidence type="ECO:0000256" key="6">
    <source>
        <dbReference type="ARBA" id="ARBA00022516"/>
    </source>
</evidence>
<evidence type="ECO:0000256" key="14">
    <source>
        <dbReference type="ARBA" id="ARBA00023209"/>
    </source>
</evidence>
<keyword evidence="12 16" id="KW-0443">Lipid metabolism</keyword>
<keyword evidence="7 16" id="KW-0808">Transferase</keyword>
<comment type="similarity">
    <text evidence="4 16 17">Belongs to the CDP-alcohol phosphatidyltransferase class-I family.</text>
</comment>
<evidence type="ECO:0000256" key="5">
    <source>
        <dbReference type="ARBA" id="ARBA00013212"/>
    </source>
</evidence>
<dbReference type="PANTHER" id="PTHR15362">
    <property type="entry name" value="PHOSPHATIDYLINOSITOL SYNTHASE"/>
    <property type="match status" value="1"/>
</dbReference>
<comment type="subcellular location">
    <subcellularLocation>
        <location evidence="3">Membrane</location>
        <topology evidence="3">Multi-pass membrane protein</topology>
    </subcellularLocation>
</comment>
<dbReference type="PROSITE" id="PS00379">
    <property type="entry name" value="CDP_ALCOHOL_P_TRANSF"/>
    <property type="match status" value="1"/>
</dbReference>
<evidence type="ECO:0000256" key="13">
    <source>
        <dbReference type="ARBA" id="ARBA00023136"/>
    </source>
</evidence>
<evidence type="ECO:0000256" key="4">
    <source>
        <dbReference type="ARBA" id="ARBA00010441"/>
    </source>
</evidence>
<dbReference type="InterPro" id="IPR014387">
    <property type="entry name" value="CDP_diag_ino_3_P_euk"/>
</dbReference>
<comment type="catalytic activity">
    <reaction evidence="16">
        <text>a CDP-1,2-diacyl-sn-glycerol + myo-inositol = a 1,2-diacyl-sn-glycero-3-phospho-(1D-myo-inositol) + CMP + H(+)</text>
        <dbReference type="Rhea" id="RHEA:11580"/>
        <dbReference type="ChEBI" id="CHEBI:15378"/>
        <dbReference type="ChEBI" id="CHEBI:17268"/>
        <dbReference type="ChEBI" id="CHEBI:57880"/>
        <dbReference type="ChEBI" id="CHEBI:58332"/>
        <dbReference type="ChEBI" id="CHEBI:60377"/>
        <dbReference type="EC" id="2.7.8.11"/>
    </reaction>
</comment>
<evidence type="ECO:0000256" key="7">
    <source>
        <dbReference type="ARBA" id="ARBA00022679"/>
    </source>
</evidence>
<dbReference type="RefSeq" id="XP_006816820.1">
    <property type="nucleotide sequence ID" value="XM_006816757.1"/>
</dbReference>
<dbReference type="InterPro" id="IPR043130">
    <property type="entry name" value="CDP-OH_PTrfase_TM_dom"/>
</dbReference>
<evidence type="ECO:0000256" key="15">
    <source>
        <dbReference type="ARBA" id="ARBA00023264"/>
    </source>
</evidence>
<dbReference type="Proteomes" id="UP000694865">
    <property type="component" value="Unplaced"/>
</dbReference>
<keyword evidence="14 16" id="KW-0594">Phospholipid biosynthesis</keyword>
<keyword evidence="6 16" id="KW-0444">Lipid biosynthesis</keyword>
<dbReference type="Gene3D" id="1.20.120.1760">
    <property type="match status" value="1"/>
</dbReference>
<evidence type="ECO:0000256" key="8">
    <source>
        <dbReference type="ARBA" id="ARBA00022692"/>
    </source>
</evidence>
<evidence type="ECO:0000256" key="2">
    <source>
        <dbReference type="ARBA" id="ARBA00001946"/>
    </source>
</evidence>
<keyword evidence="9" id="KW-0479">Metal-binding</keyword>
<comment type="cofactor">
    <cofactor evidence="2">
        <name>Mg(2+)</name>
        <dbReference type="ChEBI" id="CHEBI:18420"/>
    </cofactor>
</comment>
<evidence type="ECO:0000313" key="20">
    <source>
        <dbReference type="RefSeq" id="XP_006816820.1"/>
    </source>
</evidence>
<dbReference type="PANTHER" id="PTHR15362:SF4">
    <property type="entry name" value="CDP-DIACYLGLYCEROL--INOSITOL 3-PHOSPHATIDYLTRANSFERASE"/>
    <property type="match status" value="1"/>
</dbReference>
<protein>
    <recommendedName>
        <fullName evidence="5 16">CDP-diacylglycerol--inositol 3-phosphatidyltransferase</fullName>
        <ecNumber evidence="5 16">2.7.8.11</ecNumber>
    </recommendedName>
</protein>
<feature type="transmembrane region" description="Helical" evidence="18">
    <location>
        <begin position="138"/>
        <end position="159"/>
    </location>
</feature>
<proteinExistence type="inferred from homology"/>
<keyword evidence="8 18" id="KW-0812">Transmembrane</keyword>
<evidence type="ECO:0000313" key="19">
    <source>
        <dbReference type="Proteomes" id="UP000694865"/>
    </source>
</evidence>
<evidence type="ECO:0000256" key="12">
    <source>
        <dbReference type="ARBA" id="ARBA00023098"/>
    </source>
</evidence>
<feature type="transmembrane region" description="Helical" evidence="18">
    <location>
        <begin position="69"/>
        <end position="87"/>
    </location>
</feature>
<evidence type="ECO:0000256" key="18">
    <source>
        <dbReference type="SAM" id="Phobius"/>
    </source>
</evidence>
<dbReference type="Pfam" id="PF01066">
    <property type="entry name" value="CDP-OH_P_transf"/>
    <property type="match status" value="1"/>
</dbReference>
<reference evidence="20" key="1">
    <citation type="submission" date="2025-08" db="UniProtKB">
        <authorList>
            <consortium name="RefSeq"/>
        </authorList>
    </citation>
    <scope>IDENTIFICATION</scope>
    <source>
        <tissue evidence="20">Testes</tissue>
    </source>
</reference>
<evidence type="ECO:0000256" key="1">
    <source>
        <dbReference type="ARBA" id="ARBA00001936"/>
    </source>
</evidence>
<evidence type="ECO:0000256" key="10">
    <source>
        <dbReference type="ARBA" id="ARBA00022842"/>
    </source>
</evidence>
<dbReference type="GeneID" id="100372918"/>
<feature type="transmembrane region" description="Helical" evidence="18">
    <location>
        <begin position="5"/>
        <end position="26"/>
    </location>
</feature>
<dbReference type="InterPro" id="IPR000462">
    <property type="entry name" value="CDP-OH_P_trans"/>
</dbReference>
<keyword evidence="11 18" id="KW-1133">Transmembrane helix</keyword>
<dbReference type="InterPro" id="IPR048254">
    <property type="entry name" value="CDP_ALCOHOL_P_TRANSF_CS"/>
</dbReference>
<evidence type="ECO:0000256" key="16">
    <source>
        <dbReference type="PIRNR" id="PIRNR000848"/>
    </source>
</evidence>
<evidence type="ECO:0000256" key="11">
    <source>
        <dbReference type="ARBA" id="ARBA00022989"/>
    </source>
</evidence>
<keyword evidence="10" id="KW-0460">Magnesium</keyword>
<evidence type="ECO:0000256" key="3">
    <source>
        <dbReference type="ARBA" id="ARBA00004141"/>
    </source>
</evidence>
<sequence length="213" mass="24438">MTENIFLFVPNIIGYARIILNIISFWYMKTDYVTAFFCYMLSAFLDAFDGHAARMLGQGTKFGAMLDQLTDRTATMCLMVVLSYFYPQWMFFFQMSMSIDIVSHWMHLHSASVQGVSNHKLIDPAGNPILRIYYTSRPFVDCMCIGNEIFYISLYLLYFTEGPKIRFLSYSIGLWRLCLYISTPVALVKTGISVAQLLNACQKMATLDIAARM</sequence>
<evidence type="ECO:0000256" key="9">
    <source>
        <dbReference type="ARBA" id="ARBA00022723"/>
    </source>
</evidence>
<accession>A0ABM0M9X9</accession>
<gene>
    <name evidence="20" type="primary">LOC100372918</name>
</gene>
<keyword evidence="15 16" id="KW-1208">Phospholipid metabolism</keyword>
<evidence type="ECO:0000256" key="17">
    <source>
        <dbReference type="RuleBase" id="RU003750"/>
    </source>
</evidence>
<dbReference type="EC" id="2.7.8.11" evidence="5 16"/>
<keyword evidence="13 16" id="KW-0472">Membrane</keyword>
<feature type="transmembrane region" description="Helical" evidence="18">
    <location>
        <begin position="32"/>
        <end position="48"/>
    </location>
</feature>
<organism evidence="19 20">
    <name type="scientific">Saccoglossus kowalevskii</name>
    <name type="common">Acorn worm</name>
    <dbReference type="NCBI Taxonomy" id="10224"/>
    <lineage>
        <taxon>Eukaryota</taxon>
        <taxon>Metazoa</taxon>
        <taxon>Hemichordata</taxon>
        <taxon>Enteropneusta</taxon>
        <taxon>Harrimaniidae</taxon>
        <taxon>Saccoglossus</taxon>
    </lineage>
</organism>
<name>A0ABM0M9X9_SACKO</name>
<dbReference type="PIRSF" id="PIRSF000848">
    <property type="entry name" value="CDP_diag_ino_3_P"/>
    <property type="match status" value="1"/>
</dbReference>